<accession>A0A9W4UBJ1</accession>
<dbReference type="EMBL" id="CAOQHR010000004">
    <property type="protein sequence ID" value="CAI6332995.1"/>
    <property type="molecule type" value="Genomic_DNA"/>
</dbReference>
<protein>
    <submittedName>
        <fullName evidence="1">Uncharacterized protein</fullName>
    </submittedName>
</protein>
<gene>
    <name evidence="1" type="ORF">PDIGIT_LOCUS6029</name>
</gene>
<comment type="caution">
    <text evidence="1">The sequence shown here is derived from an EMBL/GenBank/DDBJ whole genome shotgun (WGS) entry which is preliminary data.</text>
</comment>
<dbReference type="Proteomes" id="UP001152607">
    <property type="component" value="Unassembled WGS sequence"/>
</dbReference>
<evidence type="ECO:0000313" key="2">
    <source>
        <dbReference type="Proteomes" id="UP001152607"/>
    </source>
</evidence>
<dbReference type="AlphaFoldDB" id="A0A9W4UBJ1"/>
<reference evidence="1" key="1">
    <citation type="submission" date="2023-01" db="EMBL/GenBank/DDBJ databases">
        <authorList>
            <person name="Van Ghelder C."/>
            <person name="Rancurel C."/>
        </authorList>
    </citation>
    <scope>NUCLEOTIDE SEQUENCE</scope>
    <source>
        <strain evidence="1">CNCM I-4278</strain>
    </source>
</reference>
<sequence length="55" mass="6535">MRARGTVTKRTQDLNALMCSPTVHDIWSKKESMRWDPSKTTRYPFHFETLALRHT</sequence>
<keyword evidence="2" id="KW-1185">Reference proteome</keyword>
<proteinExistence type="predicted"/>
<name>A0A9W4UBJ1_9PLEO</name>
<evidence type="ECO:0000313" key="1">
    <source>
        <dbReference type="EMBL" id="CAI6332995.1"/>
    </source>
</evidence>
<organism evidence="1 2">
    <name type="scientific">Periconia digitata</name>
    <dbReference type="NCBI Taxonomy" id="1303443"/>
    <lineage>
        <taxon>Eukaryota</taxon>
        <taxon>Fungi</taxon>
        <taxon>Dikarya</taxon>
        <taxon>Ascomycota</taxon>
        <taxon>Pezizomycotina</taxon>
        <taxon>Dothideomycetes</taxon>
        <taxon>Pleosporomycetidae</taxon>
        <taxon>Pleosporales</taxon>
        <taxon>Massarineae</taxon>
        <taxon>Periconiaceae</taxon>
        <taxon>Periconia</taxon>
    </lineage>
</organism>